<dbReference type="AlphaFoldDB" id="A0A9W7EPQ6"/>
<name>A0A9W7EPQ6_9STRA</name>
<keyword evidence="1" id="KW-0175">Coiled coil</keyword>
<reference evidence="4" key="1">
    <citation type="journal article" date="2023" name="Commun. Biol.">
        <title>Genome analysis of Parmales, the sister group of diatoms, reveals the evolutionary specialization of diatoms from phago-mixotrophs to photoautotrophs.</title>
        <authorList>
            <person name="Ban H."/>
            <person name="Sato S."/>
            <person name="Yoshikawa S."/>
            <person name="Yamada K."/>
            <person name="Nakamura Y."/>
            <person name="Ichinomiya M."/>
            <person name="Sato N."/>
            <person name="Blanc-Mathieu R."/>
            <person name="Endo H."/>
            <person name="Kuwata A."/>
            <person name="Ogata H."/>
        </authorList>
    </citation>
    <scope>NUCLEOTIDE SEQUENCE [LARGE SCALE GENOMIC DNA]</scope>
    <source>
        <strain evidence="4">NIES 3701</strain>
    </source>
</reference>
<sequence>MGRSGGDDDPKRNLPKTTSELKEELKKSRERNSDLQQEVEFLRLQQATSTPLTSPSPPVASAGPSHNQHDLQGGQDHPTTLHRTNADLRDEGEVSALNVHELRMELQTQKKLLKKVKDEAKSELAASQRREEAALREKEAAAAQLDVERKAKEANAETVARLNAEKEEAAAQLDEERKAKDEAVRKLTAVVAEINSDATLQARRRRADATATSVEPLDPDNPMVRKVGVNVLSQNTTINNCRSDVTIHEEPKVFLEALLGDQSKLGTMLFQKVVEEGVAYWSSMEAMKCCDLLLRMQVVRQDEEEVVVRVESVEEEELESASLPNPHSTASKKFRLLLKEGIIVLRPLQFGQTSFTFMGQVDVGEVMKDEIIASPSSFRKSTTGITRSTTTAGITSAIADESSSKGDAVKKLRAVGEAAMGNKLFCKLADLFYERFKKEGVIDARRKAVFVENRIPNAPPLTGDEEKMIEESMELVEDVASRGKRIAGTVNESVEKFLYRDGEGGAAVGMTVAKVDVTAVTLFTELWLLDTYARKSESKETIREVWNDLDGTRGLQYNRSVSLPGGFKDRVFKNWFTWEP</sequence>
<feature type="compositionally biased region" description="Basic and acidic residues" evidence="2">
    <location>
        <begin position="19"/>
        <end position="33"/>
    </location>
</feature>
<dbReference type="EMBL" id="BRXY01000303">
    <property type="protein sequence ID" value="GMH85475.1"/>
    <property type="molecule type" value="Genomic_DNA"/>
</dbReference>
<gene>
    <name evidence="3" type="ORF">TrST_g509</name>
</gene>
<evidence type="ECO:0000256" key="2">
    <source>
        <dbReference type="SAM" id="MobiDB-lite"/>
    </source>
</evidence>
<organism evidence="3 4">
    <name type="scientific">Triparma strigata</name>
    <dbReference type="NCBI Taxonomy" id="1606541"/>
    <lineage>
        <taxon>Eukaryota</taxon>
        <taxon>Sar</taxon>
        <taxon>Stramenopiles</taxon>
        <taxon>Ochrophyta</taxon>
        <taxon>Bolidophyceae</taxon>
        <taxon>Parmales</taxon>
        <taxon>Triparmaceae</taxon>
        <taxon>Triparma</taxon>
    </lineage>
</organism>
<feature type="compositionally biased region" description="Basic and acidic residues" evidence="2">
    <location>
        <begin position="1"/>
        <end position="12"/>
    </location>
</feature>
<dbReference type="Proteomes" id="UP001165085">
    <property type="component" value="Unassembled WGS sequence"/>
</dbReference>
<keyword evidence="4" id="KW-1185">Reference proteome</keyword>
<evidence type="ECO:0000256" key="1">
    <source>
        <dbReference type="SAM" id="Coils"/>
    </source>
</evidence>
<feature type="compositionally biased region" description="Low complexity" evidence="2">
    <location>
        <begin position="47"/>
        <end position="65"/>
    </location>
</feature>
<feature type="coiled-coil region" evidence="1">
    <location>
        <begin position="99"/>
        <end position="186"/>
    </location>
</feature>
<accession>A0A9W7EPQ6</accession>
<evidence type="ECO:0000313" key="3">
    <source>
        <dbReference type="EMBL" id="GMH85475.1"/>
    </source>
</evidence>
<feature type="region of interest" description="Disordered" evidence="2">
    <location>
        <begin position="1"/>
        <end position="86"/>
    </location>
</feature>
<comment type="caution">
    <text evidence="3">The sequence shown here is derived from an EMBL/GenBank/DDBJ whole genome shotgun (WGS) entry which is preliminary data.</text>
</comment>
<proteinExistence type="predicted"/>
<protein>
    <submittedName>
        <fullName evidence="3">Uncharacterized protein</fullName>
    </submittedName>
</protein>
<dbReference type="OrthoDB" id="10588604at2759"/>
<evidence type="ECO:0000313" key="4">
    <source>
        <dbReference type="Proteomes" id="UP001165085"/>
    </source>
</evidence>